<dbReference type="PROSITE" id="PS50009">
    <property type="entry name" value="RASGEF_CAT"/>
    <property type="match status" value="1"/>
</dbReference>
<keyword evidence="2 3" id="KW-0344">Guanine-nucleotide releasing factor</keyword>
<gene>
    <name evidence="10" type="primary">RAPGEF2</name>
    <name evidence="10" type="ORF">FJT64_012428</name>
</gene>
<organism evidence="10 11">
    <name type="scientific">Amphibalanus amphitrite</name>
    <name type="common">Striped barnacle</name>
    <name type="synonym">Balanus amphitrite</name>
    <dbReference type="NCBI Taxonomy" id="1232801"/>
    <lineage>
        <taxon>Eukaryota</taxon>
        <taxon>Metazoa</taxon>
        <taxon>Ecdysozoa</taxon>
        <taxon>Arthropoda</taxon>
        <taxon>Crustacea</taxon>
        <taxon>Multicrustacea</taxon>
        <taxon>Cirripedia</taxon>
        <taxon>Thoracica</taxon>
        <taxon>Thoracicalcarea</taxon>
        <taxon>Balanomorpha</taxon>
        <taxon>Balanoidea</taxon>
        <taxon>Balanidae</taxon>
        <taxon>Amphibalaninae</taxon>
        <taxon>Amphibalanus</taxon>
    </lineage>
</organism>
<feature type="compositionally biased region" description="Low complexity" evidence="4">
    <location>
        <begin position="1163"/>
        <end position="1179"/>
    </location>
</feature>
<dbReference type="InterPro" id="IPR019804">
    <property type="entry name" value="Ras_G-nucl-exch_fac_CS"/>
</dbReference>
<feature type="domain" description="PDZ" evidence="7">
    <location>
        <begin position="430"/>
        <end position="501"/>
    </location>
</feature>
<dbReference type="Gene3D" id="2.30.42.10">
    <property type="match status" value="1"/>
</dbReference>
<dbReference type="SUPFAM" id="SSF54236">
    <property type="entry name" value="Ubiquitin-like"/>
    <property type="match status" value="1"/>
</dbReference>
<feature type="compositionally biased region" description="Polar residues" evidence="4">
    <location>
        <begin position="537"/>
        <end position="563"/>
    </location>
</feature>
<dbReference type="InterPro" id="IPR036964">
    <property type="entry name" value="RASGEF_cat_dom_sf"/>
</dbReference>
<feature type="domain" description="Ras-GEF" evidence="5">
    <location>
        <begin position="770"/>
        <end position="1000"/>
    </location>
</feature>
<evidence type="ECO:0000259" key="7">
    <source>
        <dbReference type="PROSITE" id="PS50106"/>
    </source>
</evidence>
<dbReference type="SMART" id="SM00314">
    <property type="entry name" value="RA"/>
    <property type="match status" value="1"/>
</dbReference>
<dbReference type="SMART" id="SM00229">
    <property type="entry name" value="RasGEFN"/>
    <property type="match status" value="1"/>
</dbReference>
<dbReference type="SMART" id="SM00228">
    <property type="entry name" value="PDZ"/>
    <property type="match status" value="1"/>
</dbReference>
<dbReference type="CDD" id="cd00038">
    <property type="entry name" value="CAP_ED"/>
    <property type="match status" value="1"/>
</dbReference>
<evidence type="ECO:0000259" key="9">
    <source>
        <dbReference type="PROSITE" id="PS50212"/>
    </source>
</evidence>
<name>A0A6A4V6J1_AMPAM</name>
<dbReference type="PANTHER" id="PTHR23113">
    <property type="entry name" value="GUANINE NUCLEOTIDE EXCHANGE FACTOR"/>
    <property type="match status" value="1"/>
</dbReference>
<evidence type="ECO:0000313" key="11">
    <source>
        <dbReference type="Proteomes" id="UP000440578"/>
    </source>
</evidence>
<evidence type="ECO:0000259" key="6">
    <source>
        <dbReference type="PROSITE" id="PS50042"/>
    </source>
</evidence>
<dbReference type="Gene3D" id="1.20.870.10">
    <property type="entry name" value="Son of sevenless (SoS) protein Chain: S domain 1"/>
    <property type="match status" value="1"/>
</dbReference>
<proteinExistence type="inferred from homology"/>
<evidence type="ECO:0000256" key="4">
    <source>
        <dbReference type="SAM" id="MobiDB-lite"/>
    </source>
</evidence>
<dbReference type="PROSITE" id="PS50212">
    <property type="entry name" value="RASGEF_NTER"/>
    <property type="match status" value="1"/>
</dbReference>
<dbReference type="EMBL" id="VIIS01002040">
    <property type="protein sequence ID" value="KAF0289315.1"/>
    <property type="molecule type" value="Genomic_DNA"/>
</dbReference>
<dbReference type="InterPro" id="IPR001895">
    <property type="entry name" value="RASGEF_cat_dom"/>
</dbReference>
<dbReference type="SMART" id="SM00100">
    <property type="entry name" value="cNMP"/>
    <property type="match status" value="1"/>
</dbReference>
<keyword evidence="11" id="KW-1185">Reference proteome</keyword>
<dbReference type="CDD" id="cd00155">
    <property type="entry name" value="RasGEF"/>
    <property type="match status" value="1"/>
</dbReference>
<comment type="similarity">
    <text evidence="1">Belongs to the RAPGEF2 family.</text>
</comment>
<dbReference type="Pfam" id="PF00595">
    <property type="entry name" value="PDZ"/>
    <property type="match status" value="1"/>
</dbReference>
<dbReference type="FunFam" id="2.60.120.10:FF:000088">
    <property type="entry name" value="Guanine nucleotide exchange factor"/>
    <property type="match status" value="1"/>
</dbReference>
<dbReference type="CDD" id="cd01785">
    <property type="entry name" value="RA_PDZ-GEF1"/>
    <property type="match status" value="1"/>
</dbReference>
<evidence type="ECO:0000313" key="10">
    <source>
        <dbReference type="EMBL" id="KAF0289315.1"/>
    </source>
</evidence>
<comment type="caution">
    <text evidence="10">The sequence shown here is derived from an EMBL/GenBank/DDBJ whole genome shotgun (WGS) entry which is preliminary data.</text>
</comment>
<reference evidence="10 11" key="1">
    <citation type="submission" date="2019-07" db="EMBL/GenBank/DDBJ databases">
        <title>Draft genome assembly of a fouling barnacle, Amphibalanus amphitrite (Darwin, 1854): The first reference genome for Thecostraca.</title>
        <authorList>
            <person name="Kim W."/>
        </authorList>
    </citation>
    <scope>NUCLEOTIDE SEQUENCE [LARGE SCALE GENOMIC DNA]</scope>
    <source>
        <strain evidence="10">SNU_AA5</strain>
        <tissue evidence="10">Soma without cirri and trophi</tissue>
    </source>
</reference>
<dbReference type="CDD" id="cd06224">
    <property type="entry name" value="REM"/>
    <property type="match status" value="1"/>
</dbReference>
<dbReference type="CDD" id="cd06755">
    <property type="entry name" value="PDZ_RapGEF2_RapGEF6-like"/>
    <property type="match status" value="1"/>
</dbReference>
<dbReference type="SMART" id="SM00147">
    <property type="entry name" value="RasGEF"/>
    <property type="match status" value="1"/>
</dbReference>
<evidence type="ECO:0000256" key="2">
    <source>
        <dbReference type="ARBA" id="ARBA00022658"/>
    </source>
</evidence>
<dbReference type="Pfam" id="PF00618">
    <property type="entry name" value="RasGEF_N"/>
    <property type="match status" value="1"/>
</dbReference>
<dbReference type="Proteomes" id="UP000440578">
    <property type="component" value="Unassembled WGS sequence"/>
</dbReference>
<dbReference type="InterPro" id="IPR000651">
    <property type="entry name" value="Ras-like_Gua-exchang_fac_N"/>
</dbReference>
<accession>A0A6A4V6J1</accession>
<dbReference type="Pfam" id="PF00617">
    <property type="entry name" value="RasGEF"/>
    <property type="match status" value="1"/>
</dbReference>
<feature type="region of interest" description="Disordered" evidence="4">
    <location>
        <begin position="603"/>
        <end position="636"/>
    </location>
</feature>
<sequence>MFCPGSSFGKRIGQRVNDCVILEPAEMIVIDYPDSNLMYSGQRRSCTAANLERLLALEQEEVSIHSRLANMEDPQVLVNNMHLLSLYKNTGSRCSSDTSSAYSGSDTMQSLQSSIDPAEDVDLTGLIESTVDSDEDEEDLMATMDSINPRDAVRECLETDPANRTEDDVEILLEFTQHLRAFSNMTLSVRRALCSVMVFAVVQKAGTTVMQDGEELDSWSVIVNGQVEISGPGLPTTELGLGDSFGITPTMEKLYHRGVMRTKCDDCQFVCITQTDYYRILHQGEENTRRHEENGEVVLVTEHRILDAGSGKGHCVIKGTPERLMTQLMAENSLIDPYYVEDFLLIRRIFLPEATTLSNQLMEWFRDPEYRDRVTRVVLQWVNSHFIDFETDPAMMDFLERFEACLESNKMHGQLGLLNFECAAKSRVRVVTLARPNRDEPLPFCLLGGYERNFGIFVTKVEKGSKAEDIGLKRGDQILEVNGQSFEHISHPRALEVLRGTTHLSITVKSNLLAFKEMLQTPEDAIRPRQRKGSEISGLNNYQRPRLPGSNSAGTAAPTSENDPTQKDKKEAIHKTFATLGLRTIKFRKALIKAITHKTPLQAHHSDDTLVPGGGGGSAGDGPPTPGAMYHSHSNPDLSQLSYDEWKFDYPEHVLKVYKADQSCKYLLVHKETTAREVCMLSLREFGITDPSSNYSLCEVTAGAGGVVKQRRLPDQMQNLAERIGLGSRYYLKNNQVTEPLVPDELAAELPREGSVHFLQLNALEVAVQVTGAGLWKLTLDDFSLFRQIEATEYVDDLFELKSRYGTPGLRQFAELVNREMFWVITAVCGEHNVVKRMKIVKQFIKVARHCKECKNFNSLFNIVSGLSHGAVGRLKQTWDKLPTKYQKIYNDMLGLMDPSRNMSKYRNLITSEHVQPPLIPFYPIVKKDLTFIHLGNDTWVDGLVNFEKLRMIAKEVLWMPRLECALCPTCVRCSTTPAPCWELAGHSGLGQLTLTAQRNATVKRRRKSQAQSNPKKMFEEIPFYPIVKKDLTFIHLGNDTWVDGLVNFEKLRMIAKEVRSLSDMCSVQYDACSMLELAGHSGLGQLTLTAQRNATVKRRRKSQAQSNPKKMFEEAQMVRRVKAYLGNLSVVQDEEKLLQMSLECEPPPAGSSTTTTRRRHPSPTLSTTSSASSASAASDGRRGDRAKFGRSHERSQSDTLPVDLNPESSSVTSMPLRKSHNSVSSVSSSEAGAVGPGYPPHHYDPPRFDSPGPGGALAAAGDLFASPMRHYMYLPKQGPGESGLK</sequence>
<dbReference type="Gene3D" id="2.60.120.10">
    <property type="entry name" value="Jelly Rolls"/>
    <property type="match status" value="1"/>
</dbReference>
<dbReference type="InterPro" id="IPR036034">
    <property type="entry name" value="PDZ_sf"/>
</dbReference>
<dbReference type="InterPro" id="IPR018490">
    <property type="entry name" value="cNMP-bd_dom_sf"/>
</dbReference>
<feature type="domain" description="N-terminal Ras-GEF" evidence="9">
    <location>
        <begin position="312"/>
        <end position="427"/>
    </location>
</feature>
<dbReference type="GO" id="GO:0007265">
    <property type="term" value="P:Ras protein signal transduction"/>
    <property type="evidence" value="ECO:0007669"/>
    <property type="project" value="TreeGrafter"/>
</dbReference>
<dbReference type="Pfam" id="PF00788">
    <property type="entry name" value="RA"/>
    <property type="match status" value="1"/>
</dbReference>
<feature type="compositionally biased region" description="Basic and acidic residues" evidence="4">
    <location>
        <begin position="1180"/>
        <end position="1197"/>
    </location>
</feature>
<evidence type="ECO:0000259" key="5">
    <source>
        <dbReference type="PROSITE" id="PS50009"/>
    </source>
</evidence>
<dbReference type="PANTHER" id="PTHR23113:SF249">
    <property type="entry name" value="RAP GUANINE NUCLEOTIDE EXCHANGE FACTOR 6"/>
    <property type="match status" value="1"/>
</dbReference>
<dbReference type="PROSITE" id="PS00720">
    <property type="entry name" value="RASGEF"/>
    <property type="match status" value="2"/>
</dbReference>
<dbReference type="InterPro" id="IPR000159">
    <property type="entry name" value="RA_dom"/>
</dbReference>
<dbReference type="SUPFAM" id="SSF48366">
    <property type="entry name" value="Ras GEF"/>
    <property type="match status" value="2"/>
</dbReference>
<dbReference type="InterPro" id="IPR001478">
    <property type="entry name" value="PDZ"/>
</dbReference>
<dbReference type="InterPro" id="IPR000595">
    <property type="entry name" value="cNMP-bd_dom"/>
</dbReference>
<dbReference type="SUPFAM" id="SSF50156">
    <property type="entry name" value="PDZ domain-like"/>
    <property type="match status" value="1"/>
</dbReference>
<dbReference type="SUPFAM" id="SSF51206">
    <property type="entry name" value="cAMP-binding domain-like"/>
    <property type="match status" value="1"/>
</dbReference>
<dbReference type="Gene3D" id="3.10.20.90">
    <property type="entry name" value="Phosphatidylinositol 3-kinase Catalytic Subunit, Chain A, domain 1"/>
    <property type="match status" value="1"/>
</dbReference>
<evidence type="ECO:0000256" key="1">
    <source>
        <dbReference type="ARBA" id="ARBA00010829"/>
    </source>
</evidence>
<dbReference type="InterPro" id="IPR023578">
    <property type="entry name" value="Ras_GEF_dom_sf"/>
</dbReference>
<protein>
    <submittedName>
        <fullName evidence="10">Rap guanine nucleotide exchange factor 2</fullName>
    </submittedName>
</protein>
<dbReference type="OrthoDB" id="21144at2759"/>
<dbReference type="PROSITE" id="PS50200">
    <property type="entry name" value="RA"/>
    <property type="match status" value="1"/>
</dbReference>
<feature type="domain" description="Cyclic nucleotide-binding" evidence="6">
    <location>
        <begin position="181"/>
        <end position="294"/>
    </location>
</feature>
<dbReference type="Gene3D" id="1.10.840.10">
    <property type="entry name" value="Ras guanine-nucleotide exchange factors catalytic domain"/>
    <property type="match status" value="2"/>
</dbReference>
<dbReference type="InterPro" id="IPR014710">
    <property type="entry name" value="RmlC-like_jellyroll"/>
</dbReference>
<feature type="domain" description="Ras-associating" evidence="8">
    <location>
        <begin position="651"/>
        <end position="737"/>
    </location>
</feature>
<dbReference type="PROSITE" id="PS50042">
    <property type="entry name" value="CNMP_BINDING_3"/>
    <property type="match status" value="1"/>
</dbReference>
<dbReference type="GO" id="GO:0016324">
    <property type="term" value="C:apical plasma membrane"/>
    <property type="evidence" value="ECO:0007669"/>
    <property type="project" value="TreeGrafter"/>
</dbReference>
<feature type="region of interest" description="Disordered" evidence="4">
    <location>
        <begin position="1094"/>
        <end position="1114"/>
    </location>
</feature>
<dbReference type="InterPro" id="IPR029071">
    <property type="entry name" value="Ubiquitin-like_domsf"/>
</dbReference>
<evidence type="ECO:0000256" key="3">
    <source>
        <dbReference type="PROSITE-ProRule" id="PRU00168"/>
    </source>
</evidence>
<feature type="region of interest" description="Disordered" evidence="4">
    <location>
        <begin position="524"/>
        <end position="569"/>
    </location>
</feature>
<dbReference type="PROSITE" id="PS50106">
    <property type="entry name" value="PDZ"/>
    <property type="match status" value="1"/>
</dbReference>
<feature type="region of interest" description="Disordered" evidence="4">
    <location>
        <begin position="1144"/>
        <end position="1256"/>
    </location>
</feature>
<dbReference type="InterPro" id="IPR008937">
    <property type="entry name" value="Ras-like_GEF"/>
</dbReference>
<dbReference type="GO" id="GO:0005085">
    <property type="term" value="F:guanyl-nucleotide exchange factor activity"/>
    <property type="evidence" value="ECO:0007669"/>
    <property type="project" value="UniProtKB-KW"/>
</dbReference>
<evidence type="ECO:0000259" key="8">
    <source>
        <dbReference type="PROSITE" id="PS50200"/>
    </source>
</evidence>